<dbReference type="InterPro" id="IPR001478">
    <property type="entry name" value="PDZ"/>
</dbReference>
<dbReference type="Gene3D" id="3.90.226.10">
    <property type="entry name" value="2-enoyl-CoA Hydratase, Chain A, domain 1"/>
    <property type="match status" value="1"/>
</dbReference>
<dbReference type="InterPro" id="IPR005151">
    <property type="entry name" value="Tail-specific_protease"/>
</dbReference>
<sequence length="417" mass="45010">MDNTNTVSCKENQVFLSLVSRVVTQLYDVSGARQVMDKADKLQCSKDGEDAVKQAQQATLVLDDPFTKVLDAKQKADLDDRMNGKEKGNGLDLDLFLNPSADGKKTNSHIDLAVRDVLPGSPAALAGLKPGDKIEKLNGRPVSDFTVNEITALVASERFRVDASREGKSISAEIKQAELQTPKVLDRDLGDGVAYIRIRDFIAQDTDKAVEQAFRRNKGAKAFVLDLRNNPGGRVVDSLNIASMLVEHGKLAVAEERLPSSLSSPLFTTRQFSVNKDSQIIEGDTKEVTPRKFPYLLNGRPLIVLVNGNSASASELLTGALMNRPNILIAGEKTYGKGVGQTVSEKMTGGNGVNVTNIKFFAPNGLNAGDGHNKRAGFSADIPLPKRLPTPSEPDSQIKDAKDMLKGLMKVQGRVGS</sequence>
<proteinExistence type="predicted"/>
<dbReference type="Proteomes" id="UP000664277">
    <property type="component" value="Unassembled WGS sequence"/>
</dbReference>
<evidence type="ECO:0000259" key="2">
    <source>
        <dbReference type="PROSITE" id="PS50106"/>
    </source>
</evidence>
<dbReference type="PROSITE" id="PS50106">
    <property type="entry name" value="PDZ"/>
    <property type="match status" value="1"/>
</dbReference>
<reference evidence="3" key="1">
    <citation type="submission" date="2021-02" db="EMBL/GenBank/DDBJ databases">
        <title>Genome-Resolved Metagenomics of a Microbial Community Performing Photosynthetic Biological Nutrient Removal.</title>
        <authorList>
            <person name="Mcdaniel E.A."/>
        </authorList>
    </citation>
    <scope>NUCLEOTIDE SEQUENCE</scope>
    <source>
        <strain evidence="3">UWPOB_OBS1</strain>
    </source>
</reference>
<accession>A0A8J7PA38</accession>
<name>A0A8J7PA38_9BACT</name>
<gene>
    <name evidence="3" type="ORF">J0M35_17540</name>
</gene>
<dbReference type="GO" id="GO:0004175">
    <property type="term" value="F:endopeptidase activity"/>
    <property type="evidence" value="ECO:0007669"/>
    <property type="project" value="TreeGrafter"/>
</dbReference>
<evidence type="ECO:0000313" key="4">
    <source>
        <dbReference type="Proteomes" id="UP000664277"/>
    </source>
</evidence>
<dbReference type="SUPFAM" id="SSF50156">
    <property type="entry name" value="PDZ domain-like"/>
    <property type="match status" value="1"/>
</dbReference>
<dbReference type="EMBL" id="JAFLCK010000032">
    <property type="protein sequence ID" value="MBN8662176.1"/>
    <property type="molecule type" value="Genomic_DNA"/>
</dbReference>
<feature type="domain" description="PDZ" evidence="2">
    <location>
        <begin position="81"/>
        <end position="154"/>
    </location>
</feature>
<dbReference type="InterPro" id="IPR041489">
    <property type="entry name" value="PDZ_6"/>
</dbReference>
<dbReference type="GO" id="GO:0008236">
    <property type="term" value="F:serine-type peptidase activity"/>
    <property type="evidence" value="ECO:0007669"/>
    <property type="project" value="InterPro"/>
</dbReference>
<dbReference type="Gene3D" id="2.30.42.10">
    <property type="match status" value="1"/>
</dbReference>
<dbReference type="AlphaFoldDB" id="A0A8J7PA38"/>
<evidence type="ECO:0000313" key="3">
    <source>
        <dbReference type="EMBL" id="MBN8662176.1"/>
    </source>
</evidence>
<evidence type="ECO:0000256" key="1">
    <source>
        <dbReference type="SAM" id="MobiDB-lite"/>
    </source>
</evidence>
<dbReference type="SMART" id="SM00245">
    <property type="entry name" value="TSPc"/>
    <property type="match status" value="1"/>
</dbReference>
<dbReference type="Pfam" id="PF17820">
    <property type="entry name" value="PDZ_6"/>
    <property type="match status" value="1"/>
</dbReference>
<organism evidence="3 4">
    <name type="scientific">Candidatus Obscuribacter phosphatis</name>
    <dbReference type="NCBI Taxonomy" id="1906157"/>
    <lineage>
        <taxon>Bacteria</taxon>
        <taxon>Bacillati</taxon>
        <taxon>Candidatus Melainabacteria</taxon>
        <taxon>Candidatus Obscuribacterales</taxon>
        <taxon>Candidatus Obscuribacteraceae</taxon>
        <taxon>Candidatus Obscuribacter</taxon>
    </lineage>
</organism>
<dbReference type="InterPro" id="IPR036034">
    <property type="entry name" value="PDZ_sf"/>
</dbReference>
<dbReference type="Pfam" id="PF03572">
    <property type="entry name" value="Peptidase_S41"/>
    <property type="match status" value="1"/>
</dbReference>
<dbReference type="SUPFAM" id="SSF52096">
    <property type="entry name" value="ClpP/crotonase"/>
    <property type="match status" value="1"/>
</dbReference>
<dbReference type="PANTHER" id="PTHR32060:SF30">
    <property type="entry name" value="CARBOXY-TERMINAL PROCESSING PROTEASE CTPA"/>
    <property type="match status" value="1"/>
</dbReference>
<feature type="region of interest" description="Disordered" evidence="1">
    <location>
        <begin position="372"/>
        <end position="398"/>
    </location>
</feature>
<dbReference type="PANTHER" id="PTHR32060">
    <property type="entry name" value="TAIL-SPECIFIC PROTEASE"/>
    <property type="match status" value="1"/>
</dbReference>
<dbReference type="GO" id="GO:0006508">
    <property type="term" value="P:proteolysis"/>
    <property type="evidence" value="ECO:0007669"/>
    <property type="project" value="InterPro"/>
</dbReference>
<protein>
    <submittedName>
        <fullName evidence="3">PDZ domain-containing protein</fullName>
    </submittedName>
</protein>
<comment type="caution">
    <text evidence="3">The sequence shown here is derived from an EMBL/GenBank/DDBJ whole genome shotgun (WGS) entry which is preliminary data.</text>
</comment>
<dbReference type="CDD" id="cd06567">
    <property type="entry name" value="Peptidase_S41"/>
    <property type="match status" value="1"/>
</dbReference>
<dbReference type="GO" id="GO:0007165">
    <property type="term" value="P:signal transduction"/>
    <property type="evidence" value="ECO:0007669"/>
    <property type="project" value="TreeGrafter"/>
</dbReference>
<dbReference type="InterPro" id="IPR029045">
    <property type="entry name" value="ClpP/crotonase-like_dom_sf"/>
</dbReference>
<dbReference type="GO" id="GO:0030288">
    <property type="term" value="C:outer membrane-bounded periplasmic space"/>
    <property type="evidence" value="ECO:0007669"/>
    <property type="project" value="TreeGrafter"/>
</dbReference>
<dbReference type="SMART" id="SM00228">
    <property type="entry name" value="PDZ"/>
    <property type="match status" value="1"/>
</dbReference>